<dbReference type="Gene3D" id="3.30.2310.20">
    <property type="entry name" value="RelE-like"/>
    <property type="match status" value="1"/>
</dbReference>
<evidence type="ECO:0000313" key="4">
    <source>
        <dbReference type="EMBL" id="RUO24459.1"/>
    </source>
</evidence>
<reference evidence="4 5" key="1">
    <citation type="journal article" date="2011" name="Front. Microbiol.">
        <title>Genomic signatures of strain selection and enhancement in Bacillus atrophaeus var. globigii, a historical biowarfare simulant.</title>
        <authorList>
            <person name="Gibbons H.S."/>
            <person name="Broomall S.M."/>
            <person name="McNew L.A."/>
            <person name="Daligault H."/>
            <person name="Chapman C."/>
            <person name="Bruce D."/>
            <person name="Karavis M."/>
            <person name="Krepps M."/>
            <person name="McGregor P.A."/>
            <person name="Hong C."/>
            <person name="Park K.H."/>
            <person name="Akmal A."/>
            <person name="Feldman A."/>
            <person name="Lin J.S."/>
            <person name="Chang W.E."/>
            <person name="Higgs B.W."/>
            <person name="Demirev P."/>
            <person name="Lindquist J."/>
            <person name="Liem A."/>
            <person name="Fochler E."/>
            <person name="Read T.D."/>
            <person name="Tapia R."/>
            <person name="Johnson S."/>
            <person name="Bishop-Lilly K.A."/>
            <person name="Detter C."/>
            <person name="Han C."/>
            <person name="Sozhamannan S."/>
            <person name="Rosenzweig C.N."/>
            <person name="Skowronski E.W."/>
        </authorList>
    </citation>
    <scope>NUCLEOTIDE SEQUENCE [LARGE SCALE GENOMIC DNA]</scope>
    <source>
        <strain evidence="4 5">MLST1</strain>
    </source>
</reference>
<dbReference type="InterPro" id="IPR028344">
    <property type="entry name" value="ParE1/4"/>
</dbReference>
<accession>A0A432W4S5</accession>
<dbReference type="PIRSF" id="PIRSF029218">
    <property type="entry name" value="ParE"/>
    <property type="match status" value="1"/>
</dbReference>
<evidence type="ECO:0000256" key="1">
    <source>
        <dbReference type="ARBA" id="ARBA00006226"/>
    </source>
</evidence>
<evidence type="ECO:0000256" key="2">
    <source>
        <dbReference type="ARBA" id="ARBA00022649"/>
    </source>
</evidence>
<evidence type="ECO:0000256" key="3">
    <source>
        <dbReference type="PIRNR" id="PIRNR029218"/>
    </source>
</evidence>
<proteinExistence type="inferred from homology"/>
<comment type="similarity">
    <text evidence="1 3">Belongs to the RelE toxin family.</text>
</comment>
<dbReference type="InterPro" id="IPR035093">
    <property type="entry name" value="RelE/ParE_toxin_dom_sf"/>
</dbReference>
<dbReference type="Pfam" id="PF05016">
    <property type="entry name" value="ParE_toxin"/>
    <property type="match status" value="1"/>
</dbReference>
<dbReference type="InterPro" id="IPR051803">
    <property type="entry name" value="TA_system_RelE-like_toxin"/>
</dbReference>
<dbReference type="RefSeq" id="WP_126804161.1">
    <property type="nucleotide sequence ID" value="NZ_PIPL01000002.1"/>
</dbReference>
<sequence>MSKLSVTPKAESDLIGIWVYTCEEWNVEQADKYLEQLEAGMTQLMNHPSLGTNYSHVLPGYRRLQVERHVVFYKVLEAEILIVRVLHEDMVCSGQVILATGL</sequence>
<dbReference type="EMBL" id="PIPL01000002">
    <property type="protein sequence ID" value="RUO24459.1"/>
    <property type="molecule type" value="Genomic_DNA"/>
</dbReference>
<dbReference type="PANTHER" id="PTHR33755">
    <property type="entry name" value="TOXIN PARE1-RELATED"/>
    <property type="match status" value="1"/>
</dbReference>
<keyword evidence="2" id="KW-1277">Toxin-antitoxin system</keyword>
<name>A0A432W4S5_9GAMM</name>
<evidence type="ECO:0000313" key="5">
    <source>
        <dbReference type="Proteomes" id="UP000288293"/>
    </source>
</evidence>
<dbReference type="AlphaFoldDB" id="A0A432W4S5"/>
<keyword evidence="5" id="KW-1185">Reference proteome</keyword>
<organism evidence="4 5">
    <name type="scientific">Aliidiomarina minuta</name>
    <dbReference type="NCBI Taxonomy" id="880057"/>
    <lineage>
        <taxon>Bacteria</taxon>
        <taxon>Pseudomonadati</taxon>
        <taxon>Pseudomonadota</taxon>
        <taxon>Gammaproteobacteria</taxon>
        <taxon>Alteromonadales</taxon>
        <taxon>Idiomarinaceae</taxon>
        <taxon>Aliidiomarina</taxon>
    </lineage>
</organism>
<protein>
    <recommendedName>
        <fullName evidence="3">Toxin</fullName>
    </recommendedName>
</protein>
<dbReference type="Proteomes" id="UP000288293">
    <property type="component" value="Unassembled WGS sequence"/>
</dbReference>
<dbReference type="InterPro" id="IPR007712">
    <property type="entry name" value="RelE/ParE_toxin"/>
</dbReference>
<gene>
    <name evidence="4" type="ORF">CWE09_11415</name>
</gene>
<comment type="caution">
    <text evidence="4">The sequence shown here is derived from an EMBL/GenBank/DDBJ whole genome shotgun (WGS) entry which is preliminary data.</text>
</comment>
<dbReference type="OrthoDB" id="516834at2"/>
<dbReference type="PANTHER" id="PTHR33755:SF9">
    <property type="entry name" value="TOXIN PARE1"/>
    <property type="match status" value="1"/>
</dbReference>